<dbReference type="EMBL" id="JAUDFV010000174">
    <property type="protein sequence ID" value="KAL2711445.1"/>
    <property type="molecule type" value="Genomic_DNA"/>
</dbReference>
<evidence type="ECO:0000313" key="3">
    <source>
        <dbReference type="Proteomes" id="UP001607302"/>
    </source>
</evidence>
<comment type="caution">
    <text evidence="2">The sequence shown here is derived from an EMBL/GenBank/DDBJ whole genome shotgun (WGS) entry which is preliminary data.</text>
</comment>
<evidence type="ECO:0000256" key="1">
    <source>
        <dbReference type="SAM" id="MobiDB-lite"/>
    </source>
</evidence>
<dbReference type="Proteomes" id="UP001607302">
    <property type="component" value="Unassembled WGS sequence"/>
</dbReference>
<feature type="region of interest" description="Disordered" evidence="1">
    <location>
        <begin position="98"/>
        <end position="165"/>
    </location>
</feature>
<feature type="compositionally biased region" description="Polar residues" evidence="1">
    <location>
        <begin position="98"/>
        <end position="109"/>
    </location>
</feature>
<feature type="region of interest" description="Disordered" evidence="1">
    <location>
        <begin position="62"/>
        <end position="81"/>
    </location>
</feature>
<evidence type="ECO:0000313" key="2">
    <source>
        <dbReference type="EMBL" id="KAL2711445.1"/>
    </source>
</evidence>
<keyword evidence="3" id="KW-1185">Reference proteome</keyword>
<name>A0ABD1ZV67_VESSQ</name>
<proteinExistence type="predicted"/>
<dbReference type="AlphaFoldDB" id="A0ABD1ZV67"/>
<reference evidence="2 3" key="1">
    <citation type="journal article" date="2024" name="Ann. Entomol. Soc. Am.">
        <title>Genomic analyses of the southern and eastern yellowjacket wasps (Hymenoptera: Vespidae) reveal evolutionary signatures of social life.</title>
        <authorList>
            <person name="Catto M.A."/>
            <person name="Caine P.B."/>
            <person name="Orr S.E."/>
            <person name="Hunt B.G."/>
            <person name="Goodisman M.A.D."/>
        </authorList>
    </citation>
    <scope>NUCLEOTIDE SEQUENCE [LARGE SCALE GENOMIC DNA]</scope>
    <source>
        <strain evidence="2">233</strain>
        <tissue evidence="2">Head and thorax</tissue>
    </source>
</reference>
<gene>
    <name evidence="2" type="ORF">V1478_018946</name>
</gene>
<organism evidence="2 3">
    <name type="scientific">Vespula squamosa</name>
    <name type="common">Southern yellow jacket</name>
    <name type="synonym">Wasp</name>
    <dbReference type="NCBI Taxonomy" id="30214"/>
    <lineage>
        <taxon>Eukaryota</taxon>
        <taxon>Metazoa</taxon>
        <taxon>Ecdysozoa</taxon>
        <taxon>Arthropoda</taxon>
        <taxon>Hexapoda</taxon>
        <taxon>Insecta</taxon>
        <taxon>Pterygota</taxon>
        <taxon>Neoptera</taxon>
        <taxon>Endopterygota</taxon>
        <taxon>Hymenoptera</taxon>
        <taxon>Apocrita</taxon>
        <taxon>Aculeata</taxon>
        <taxon>Vespoidea</taxon>
        <taxon>Vespidae</taxon>
        <taxon>Vespinae</taxon>
        <taxon>Vespula</taxon>
    </lineage>
</organism>
<accession>A0ABD1ZV67</accession>
<sequence length="233" mass="25672">MNCKETKGGKGKRYRVSSGDGANFPCRRLSMIPERDISLTEQSPFDFSRMDGTRSGSFAVDALPYDDGSNHEATDAARGKRKFRRSVFKSDFVLAPTNSLRSSPETANAKTEETPECPLGEINDATRRRGGTRSTSTSGSRALTERDCDSLEPGGGCVDQPGTTSLWPPPDTRVFFPMFLGRREVIKMRYAPGDLLKRPAFENSFDSLAEQRRERLNGNEAMAGKQTDGRTIG</sequence>
<feature type="compositionally biased region" description="Basic and acidic residues" evidence="1">
    <location>
        <begin position="68"/>
        <end position="78"/>
    </location>
</feature>
<protein>
    <submittedName>
        <fullName evidence="2">Uncharacterized protein</fullName>
    </submittedName>
</protein>
<feature type="compositionally biased region" description="Low complexity" evidence="1">
    <location>
        <begin position="132"/>
        <end position="141"/>
    </location>
</feature>